<accession>A0A9Q0QJJ6</accession>
<name>A0A9Q0QJJ6_SALVM</name>
<gene>
    <name evidence="1" type="ORF">OIU85_028034</name>
</gene>
<dbReference type="AlphaFoldDB" id="A0A9Q0QJJ6"/>
<proteinExistence type="predicted"/>
<organism evidence="1 2">
    <name type="scientific">Salix viminalis</name>
    <name type="common">Common osier</name>
    <name type="synonym">Basket willow</name>
    <dbReference type="NCBI Taxonomy" id="40686"/>
    <lineage>
        <taxon>Eukaryota</taxon>
        <taxon>Viridiplantae</taxon>
        <taxon>Streptophyta</taxon>
        <taxon>Embryophyta</taxon>
        <taxon>Tracheophyta</taxon>
        <taxon>Spermatophyta</taxon>
        <taxon>Magnoliopsida</taxon>
        <taxon>eudicotyledons</taxon>
        <taxon>Gunneridae</taxon>
        <taxon>Pentapetalae</taxon>
        <taxon>rosids</taxon>
        <taxon>fabids</taxon>
        <taxon>Malpighiales</taxon>
        <taxon>Salicaceae</taxon>
        <taxon>Saliceae</taxon>
        <taxon>Salix</taxon>
    </lineage>
</organism>
<evidence type="ECO:0000313" key="1">
    <source>
        <dbReference type="EMBL" id="KAJ6707724.1"/>
    </source>
</evidence>
<sequence length="126" mass="14344">MPKYLHMYLTCPDPDGNKILEAGLSLWRLTQLGTVPEPTARNSYSFGFAKECNFMHLVKQRLPDAGIFDELPSPLPDRETLNWCHVAVMEESKVNATTRRCGADELCLEKYRLISSNLKQQCTLQP</sequence>
<reference evidence="1" key="2">
    <citation type="journal article" date="2023" name="Int. J. Mol. Sci.">
        <title>De Novo Assembly and Annotation of 11 Diverse Shrub Willow (Salix) Genomes Reveals Novel Gene Organization in Sex-Linked Regions.</title>
        <authorList>
            <person name="Hyden B."/>
            <person name="Feng K."/>
            <person name="Yates T.B."/>
            <person name="Jawdy S."/>
            <person name="Cereghino C."/>
            <person name="Smart L.B."/>
            <person name="Muchero W."/>
        </authorList>
    </citation>
    <scope>NUCLEOTIDE SEQUENCE [LARGE SCALE GENOMIC DNA]</scope>
    <source>
        <tissue evidence="1">Shoot tip</tissue>
    </source>
</reference>
<comment type="caution">
    <text evidence="1">The sequence shown here is derived from an EMBL/GenBank/DDBJ whole genome shotgun (WGS) entry which is preliminary data.</text>
</comment>
<dbReference type="EMBL" id="JAPFFL010000008">
    <property type="protein sequence ID" value="KAJ6707724.1"/>
    <property type="molecule type" value="Genomic_DNA"/>
</dbReference>
<keyword evidence="2" id="KW-1185">Reference proteome</keyword>
<reference evidence="1" key="1">
    <citation type="submission" date="2022-11" db="EMBL/GenBank/DDBJ databases">
        <authorList>
            <person name="Hyden B.L."/>
            <person name="Feng K."/>
            <person name="Yates T."/>
            <person name="Jawdy S."/>
            <person name="Smart L.B."/>
            <person name="Muchero W."/>
        </authorList>
    </citation>
    <scope>NUCLEOTIDE SEQUENCE</scope>
    <source>
        <tissue evidence="1">Shoot tip</tissue>
    </source>
</reference>
<dbReference type="Proteomes" id="UP001151529">
    <property type="component" value="Chromosome 4"/>
</dbReference>
<evidence type="ECO:0000313" key="2">
    <source>
        <dbReference type="Proteomes" id="UP001151529"/>
    </source>
</evidence>
<protein>
    <submittedName>
        <fullName evidence="1">Uncharacterized protein</fullName>
    </submittedName>
</protein>